<evidence type="ECO:0000313" key="3">
    <source>
        <dbReference type="Proteomes" id="UP001595816"/>
    </source>
</evidence>
<reference evidence="3" key="1">
    <citation type="journal article" date="2019" name="Int. J. Syst. Evol. Microbiol.">
        <title>The Global Catalogue of Microorganisms (GCM) 10K type strain sequencing project: providing services to taxonomists for standard genome sequencing and annotation.</title>
        <authorList>
            <consortium name="The Broad Institute Genomics Platform"/>
            <consortium name="The Broad Institute Genome Sequencing Center for Infectious Disease"/>
            <person name="Wu L."/>
            <person name="Ma J."/>
        </authorList>
    </citation>
    <scope>NUCLEOTIDE SEQUENCE [LARGE SCALE GENOMIC DNA]</scope>
    <source>
        <strain evidence="3">CGMCC 4.7289</strain>
    </source>
</reference>
<evidence type="ECO:0000313" key="2">
    <source>
        <dbReference type="EMBL" id="MFC4132462.1"/>
    </source>
</evidence>
<dbReference type="Proteomes" id="UP001595816">
    <property type="component" value="Unassembled WGS sequence"/>
</dbReference>
<comment type="caution">
    <text evidence="2">The sequence shown here is derived from an EMBL/GenBank/DDBJ whole genome shotgun (WGS) entry which is preliminary data.</text>
</comment>
<evidence type="ECO:0008006" key="4">
    <source>
        <dbReference type="Google" id="ProtNLM"/>
    </source>
</evidence>
<gene>
    <name evidence="2" type="ORF">ACFOZ4_17780</name>
</gene>
<sequence>MTAPAVAPGDLTDDVDVDAIAEAVRRCPGVEDLYAGSPAELATYLPGRRVVGVRVAESAVSVQIQVRWGRPIPEIAAAVRTAVAPLAGGRPVDVLVADLVGEPSESDSEPSGPEGGSAGGRKGRGTR</sequence>
<proteinExistence type="predicted"/>
<dbReference type="RefSeq" id="WP_253753190.1">
    <property type="nucleotide sequence ID" value="NZ_JAMZDZ010000001.1"/>
</dbReference>
<feature type="region of interest" description="Disordered" evidence="1">
    <location>
        <begin position="98"/>
        <end position="127"/>
    </location>
</feature>
<evidence type="ECO:0000256" key="1">
    <source>
        <dbReference type="SAM" id="MobiDB-lite"/>
    </source>
</evidence>
<keyword evidence="3" id="KW-1185">Reference proteome</keyword>
<name>A0ABV8LQ72_9ACTN</name>
<dbReference type="EMBL" id="JBHSAY010000009">
    <property type="protein sequence ID" value="MFC4132462.1"/>
    <property type="molecule type" value="Genomic_DNA"/>
</dbReference>
<protein>
    <recommendedName>
        <fullName evidence="4">Asp23/Gls24 family envelope stress response protein</fullName>
    </recommendedName>
</protein>
<accession>A0ABV8LQ72</accession>
<organism evidence="2 3">
    <name type="scientific">Hamadaea flava</name>
    <dbReference type="NCBI Taxonomy" id="1742688"/>
    <lineage>
        <taxon>Bacteria</taxon>
        <taxon>Bacillati</taxon>
        <taxon>Actinomycetota</taxon>
        <taxon>Actinomycetes</taxon>
        <taxon>Micromonosporales</taxon>
        <taxon>Micromonosporaceae</taxon>
        <taxon>Hamadaea</taxon>
    </lineage>
</organism>